<reference evidence="4" key="1">
    <citation type="submission" date="2020-11" db="EMBL/GenBank/DDBJ databases">
        <title>Multidrug resistant novel bacterium Savagea serpentis sp. nov., isolated from the scats of a vine snake (Ahaetulla nasuta).</title>
        <authorList>
            <person name="Venkata Ramana V."/>
            <person name="Vikas Patil S."/>
            <person name="Yogita Lugani V."/>
        </authorList>
    </citation>
    <scope>NUCLEOTIDE SEQUENCE</scope>
    <source>
        <strain evidence="4">SN6</strain>
    </source>
</reference>
<organism evidence="4 5">
    <name type="scientific">Savagea serpentis</name>
    <dbReference type="NCBI Taxonomy" id="2785297"/>
    <lineage>
        <taxon>Bacteria</taxon>
        <taxon>Bacillati</taxon>
        <taxon>Bacillota</taxon>
        <taxon>Bacilli</taxon>
        <taxon>Bacillales</taxon>
        <taxon>Caryophanaceae</taxon>
        <taxon>Savagea</taxon>
    </lineage>
</organism>
<dbReference type="RefSeq" id="WP_194562212.1">
    <property type="nucleotide sequence ID" value="NZ_JADKPV010000001.1"/>
</dbReference>
<evidence type="ECO:0000256" key="1">
    <source>
        <dbReference type="ARBA" id="ARBA00022679"/>
    </source>
</evidence>
<evidence type="ECO:0000313" key="4">
    <source>
        <dbReference type="EMBL" id="MBF4500792.1"/>
    </source>
</evidence>
<dbReference type="PANTHER" id="PTHR11364">
    <property type="entry name" value="THIOSULFATE SULFERTANSFERASE"/>
    <property type="match status" value="1"/>
</dbReference>
<evidence type="ECO:0000256" key="2">
    <source>
        <dbReference type="ARBA" id="ARBA00022737"/>
    </source>
</evidence>
<sequence length="274" mass="31254">MIVFQSKPNPNAKWIDARFYLMDVEEGKRRYDEEHIAGAIYWDVERHLSNMTSDLGRHPLPSKEAFTTLYRESGLTLDDEIVVYDDAISGGASRAYWSLRYGGFQNVVIARESFEQLKELGYETTNERVVVTPSHVVPSFDESILAMTEDVERVVAKEEQATLIDARAHDRYLGEREPIDPVKGRIPSALSFDWERLIDHEAGQFSLEQEDEFLKLVSKEEPIIVYCGSGVSAAPLFAMLTHYGFTNVRLYAGSFSCWIRGDRPIATGEWSERE</sequence>
<keyword evidence="2" id="KW-0677">Repeat</keyword>
<dbReference type="EMBL" id="JADKPV010000001">
    <property type="protein sequence ID" value="MBF4500792.1"/>
    <property type="molecule type" value="Genomic_DNA"/>
</dbReference>
<feature type="domain" description="Rhodanese" evidence="3">
    <location>
        <begin position="8"/>
        <end position="126"/>
    </location>
</feature>
<dbReference type="SMART" id="SM00450">
    <property type="entry name" value="RHOD"/>
    <property type="match status" value="2"/>
</dbReference>
<keyword evidence="5" id="KW-1185">Reference proteome</keyword>
<dbReference type="Gene3D" id="3.40.250.10">
    <property type="entry name" value="Rhodanese-like domain"/>
    <property type="match status" value="2"/>
</dbReference>
<dbReference type="Proteomes" id="UP000622653">
    <property type="component" value="Unassembled WGS sequence"/>
</dbReference>
<name>A0A8J7G3L4_9BACL</name>
<dbReference type="InterPro" id="IPR001763">
    <property type="entry name" value="Rhodanese-like_dom"/>
</dbReference>
<accession>A0A8J7G3L4</accession>
<dbReference type="PROSITE" id="PS50206">
    <property type="entry name" value="RHODANESE_3"/>
    <property type="match status" value="2"/>
</dbReference>
<dbReference type="GO" id="GO:0004792">
    <property type="term" value="F:thiosulfate-cyanide sulfurtransferase activity"/>
    <property type="evidence" value="ECO:0007669"/>
    <property type="project" value="TreeGrafter"/>
</dbReference>
<comment type="caution">
    <text evidence="4">The sequence shown here is derived from an EMBL/GenBank/DDBJ whole genome shotgun (WGS) entry which is preliminary data.</text>
</comment>
<dbReference type="InterPro" id="IPR045078">
    <property type="entry name" value="TST/MPST-like"/>
</dbReference>
<dbReference type="Pfam" id="PF00581">
    <property type="entry name" value="Rhodanese"/>
    <property type="match status" value="2"/>
</dbReference>
<proteinExistence type="predicted"/>
<gene>
    <name evidence="4" type="ORF">IRY55_05380</name>
</gene>
<dbReference type="CDD" id="cd01449">
    <property type="entry name" value="TST_Repeat_2"/>
    <property type="match status" value="1"/>
</dbReference>
<dbReference type="CDD" id="cd01448">
    <property type="entry name" value="TST_Repeat_1"/>
    <property type="match status" value="1"/>
</dbReference>
<dbReference type="AlphaFoldDB" id="A0A8J7G3L4"/>
<feature type="domain" description="Rhodanese" evidence="3">
    <location>
        <begin position="157"/>
        <end position="267"/>
    </location>
</feature>
<keyword evidence="1" id="KW-0808">Transferase</keyword>
<protein>
    <submittedName>
        <fullName evidence="4">Sulfurtransferase</fullName>
    </submittedName>
</protein>
<dbReference type="InterPro" id="IPR036873">
    <property type="entry name" value="Rhodanese-like_dom_sf"/>
</dbReference>
<dbReference type="SUPFAM" id="SSF52821">
    <property type="entry name" value="Rhodanese/Cell cycle control phosphatase"/>
    <property type="match status" value="2"/>
</dbReference>
<evidence type="ECO:0000259" key="3">
    <source>
        <dbReference type="PROSITE" id="PS50206"/>
    </source>
</evidence>
<dbReference type="PANTHER" id="PTHR11364:SF27">
    <property type="entry name" value="SULFURTRANSFERASE"/>
    <property type="match status" value="1"/>
</dbReference>
<evidence type="ECO:0000313" key="5">
    <source>
        <dbReference type="Proteomes" id="UP000622653"/>
    </source>
</evidence>